<comment type="similarity">
    <text evidence="1">Belongs to the glycosyl hydrolase 25 family.</text>
</comment>
<dbReference type="InterPro" id="IPR002053">
    <property type="entry name" value="Glyco_hydro_25"/>
</dbReference>
<dbReference type="Gene3D" id="3.20.20.80">
    <property type="entry name" value="Glycosidases"/>
    <property type="match status" value="1"/>
</dbReference>
<gene>
    <name evidence="3" type="primary">lyc_2</name>
    <name evidence="3" type="ORF">NCTC8081_03205</name>
</gene>
<dbReference type="GO" id="GO:0016998">
    <property type="term" value="P:cell wall macromolecule catabolic process"/>
    <property type="evidence" value="ECO:0007669"/>
    <property type="project" value="InterPro"/>
</dbReference>
<evidence type="ECO:0000313" key="4">
    <source>
        <dbReference type="Proteomes" id="UP000250234"/>
    </source>
</evidence>
<dbReference type="SMART" id="SM00287">
    <property type="entry name" value="SH3b"/>
    <property type="match status" value="2"/>
</dbReference>
<dbReference type="EC" id="3.2.1.17" evidence="3"/>
<dbReference type="CDD" id="cd06414">
    <property type="entry name" value="GH25_LytC-like"/>
    <property type="match status" value="1"/>
</dbReference>
<dbReference type="SUPFAM" id="SSF51445">
    <property type="entry name" value="(Trans)glycosidases"/>
    <property type="match status" value="1"/>
</dbReference>
<accession>A0A2X3HYZ5</accession>
<dbReference type="RefSeq" id="WP_111946587.1">
    <property type="nucleotide sequence ID" value="NZ_CATNYA010000031.1"/>
</dbReference>
<dbReference type="GO" id="GO:0009253">
    <property type="term" value="P:peptidoglycan catabolic process"/>
    <property type="evidence" value="ECO:0007669"/>
    <property type="project" value="InterPro"/>
</dbReference>
<dbReference type="InterPro" id="IPR017853">
    <property type="entry name" value="GH"/>
</dbReference>
<proteinExistence type="inferred from homology"/>
<organism evidence="3 4">
    <name type="scientific">Clostridium perfringens</name>
    <dbReference type="NCBI Taxonomy" id="1502"/>
    <lineage>
        <taxon>Bacteria</taxon>
        <taxon>Bacillati</taxon>
        <taxon>Bacillota</taxon>
        <taxon>Clostridia</taxon>
        <taxon>Eubacteriales</taxon>
        <taxon>Clostridiaceae</taxon>
        <taxon>Clostridium</taxon>
    </lineage>
</organism>
<dbReference type="GO" id="GO:0016052">
    <property type="term" value="P:carbohydrate catabolic process"/>
    <property type="evidence" value="ECO:0007669"/>
    <property type="project" value="TreeGrafter"/>
</dbReference>
<dbReference type="PROSITE" id="PS51904">
    <property type="entry name" value="GLYCOSYL_HYDROL_F25_2"/>
    <property type="match status" value="1"/>
</dbReference>
<name>A0A2X3HYZ5_CLOPF</name>
<dbReference type="Proteomes" id="UP000250234">
    <property type="component" value="Unassembled WGS sequence"/>
</dbReference>
<evidence type="ECO:0000256" key="1">
    <source>
        <dbReference type="ARBA" id="ARBA00010646"/>
    </source>
</evidence>
<feature type="domain" description="SH3b" evidence="2">
    <location>
        <begin position="208"/>
        <end position="272"/>
    </location>
</feature>
<protein>
    <submittedName>
        <fullName evidence="3">LycA</fullName>
        <ecNumber evidence="3">3.2.1.17</ecNumber>
    </submittedName>
</protein>
<evidence type="ECO:0000313" key="3">
    <source>
        <dbReference type="EMBL" id="SQC85412.1"/>
    </source>
</evidence>
<sequence length="339" mass="38934">MLKGIDVSEHQGRINWEQVKDHVDFVMLRAGYGRNNIDKQFIRNIEECNRLGIPVGIYWFSYAHDVAGAEAEADYVLEAIKPYKIDYPVCYDFEYDTLRYASQQGFTIGKRLATDMINAFCSTIEQAGYKAMNYANPDFINNKFYNNEVNYPLWLAWYSVSEDRARAYNPSMWQYSESGSIPGIGTNSVDMNYCYENFFENKKHKIMATTKNVETYLNVREEGHTNSKVLGTIPAGADFEIKWVDSKYIGWYYVNYNGLEGLVSSDYVKKYDIATTKNVSSTLNVRAEGNTNSKVLGTIPAGAIFYIKWVDSDYIGWYYINYNGLEGLVSSDYVEKLDI</sequence>
<dbReference type="Gene3D" id="2.30.30.40">
    <property type="entry name" value="SH3 Domains"/>
    <property type="match status" value="2"/>
</dbReference>
<dbReference type="PROSITE" id="PS51781">
    <property type="entry name" value="SH3B"/>
    <property type="match status" value="2"/>
</dbReference>
<dbReference type="PANTHER" id="PTHR34135">
    <property type="entry name" value="LYSOZYME"/>
    <property type="match status" value="1"/>
</dbReference>
<reference evidence="3 4" key="1">
    <citation type="submission" date="2018-06" db="EMBL/GenBank/DDBJ databases">
        <authorList>
            <consortium name="Pathogen Informatics"/>
            <person name="Doyle S."/>
        </authorList>
    </citation>
    <scope>NUCLEOTIDE SEQUENCE [LARGE SCALE GENOMIC DNA]</scope>
    <source>
        <strain evidence="3 4">NCTC8081</strain>
    </source>
</reference>
<evidence type="ECO:0000259" key="2">
    <source>
        <dbReference type="PROSITE" id="PS51781"/>
    </source>
</evidence>
<dbReference type="GO" id="GO:0003796">
    <property type="term" value="F:lysozyme activity"/>
    <property type="evidence" value="ECO:0007669"/>
    <property type="project" value="UniProtKB-EC"/>
</dbReference>
<dbReference type="EMBL" id="UAWO01000006">
    <property type="protein sequence ID" value="SQC85412.1"/>
    <property type="molecule type" value="Genomic_DNA"/>
</dbReference>
<dbReference type="AlphaFoldDB" id="A0A2X3HYZ5"/>
<keyword evidence="3" id="KW-0378">Hydrolase</keyword>
<feature type="domain" description="SH3b" evidence="2">
    <location>
        <begin position="274"/>
        <end position="338"/>
    </location>
</feature>
<dbReference type="PANTHER" id="PTHR34135:SF2">
    <property type="entry name" value="LYSOZYME"/>
    <property type="match status" value="1"/>
</dbReference>
<dbReference type="Pfam" id="PF08239">
    <property type="entry name" value="SH3_3"/>
    <property type="match status" value="2"/>
</dbReference>
<keyword evidence="3" id="KW-0326">Glycosidase</keyword>
<dbReference type="InterPro" id="IPR003646">
    <property type="entry name" value="SH3-like_bac-type"/>
</dbReference>
<dbReference type="Pfam" id="PF01183">
    <property type="entry name" value="Glyco_hydro_25"/>
    <property type="match status" value="1"/>
</dbReference>